<evidence type="ECO:0000313" key="3">
    <source>
        <dbReference type="Proteomes" id="UP000503222"/>
    </source>
</evidence>
<sequence length="61" mass="6767">MPNRRTILTPATPRRRPMSPIVPLIIVLLLVLAGLYFLSTQAKEVEPKTIEVEVSQGANAR</sequence>
<feature type="transmembrane region" description="Helical" evidence="1">
    <location>
        <begin position="21"/>
        <end position="39"/>
    </location>
</feature>
<reference evidence="2 3" key="1">
    <citation type="submission" date="2020-03" db="EMBL/GenBank/DDBJ databases">
        <title>Sphingomonas sp. nov., isolated from fish.</title>
        <authorList>
            <person name="Hyun D.-W."/>
            <person name="Bae J.-W."/>
        </authorList>
    </citation>
    <scope>NUCLEOTIDE SEQUENCE [LARGE SCALE GENOMIC DNA]</scope>
    <source>
        <strain evidence="2 3">HDW15B</strain>
    </source>
</reference>
<dbReference type="KEGG" id="spii:G7077_02480"/>
<dbReference type="RefSeq" id="WP_166410342.1">
    <property type="nucleotide sequence ID" value="NZ_CP049869.1"/>
</dbReference>
<accession>A0A6G7YMI8</accession>
<organism evidence="2 3">
    <name type="scientific">Sphingomonas piscis</name>
    <dbReference type="NCBI Taxonomy" id="2714943"/>
    <lineage>
        <taxon>Bacteria</taxon>
        <taxon>Pseudomonadati</taxon>
        <taxon>Pseudomonadota</taxon>
        <taxon>Alphaproteobacteria</taxon>
        <taxon>Sphingomonadales</taxon>
        <taxon>Sphingomonadaceae</taxon>
        <taxon>Sphingomonas</taxon>
    </lineage>
</organism>
<dbReference type="Proteomes" id="UP000503222">
    <property type="component" value="Chromosome"/>
</dbReference>
<gene>
    <name evidence="2" type="ORF">G7077_02480</name>
</gene>
<dbReference type="EMBL" id="CP049869">
    <property type="protein sequence ID" value="QIK77947.1"/>
    <property type="molecule type" value="Genomic_DNA"/>
</dbReference>
<proteinExistence type="predicted"/>
<keyword evidence="1" id="KW-0812">Transmembrane</keyword>
<keyword evidence="1" id="KW-1133">Transmembrane helix</keyword>
<dbReference type="AlphaFoldDB" id="A0A6G7YMI8"/>
<evidence type="ECO:0000313" key="2">
    <source>
        <dbReference type="EMBL" id="QIK77947.1"/>
    </source>
</evidence>
<keyword evidence="3" id="KW-1185">Reference proteome</keyword>
<name>A0A6G7YMI8_9SPHN</name>
<protein>
    <submittedName>
        <fullName evidence="2">Uncharacterized protein</fullName>
    </submittedName>
</protein>
<evidence type="ECO:0000256" key="1">
    <source>
        <dbReference type="SAM" id="Phobius"/>
    </source>
</evidence>
<keyword evidence="1" id="KW-0472">Membrane</keyword>